<accession>A0A2H3NQR7</accession>
<evidence type="ECO:0000313" key="2">
    <source>
        <dbReference type="EMBL" id="PEN09621.1"/>
    </source>
</evidence>
<organism evidence="2 3">
    <name type="scientific">Longimonas halophila</name>
    <dbReference type="NCBI Taxonomy" id="1469170"/>
    <lineage>
        <taxon>Bacteria</taxon>
        <taxon>Pseudomonadati</taxon>
        <taxon>Rhodothermota</taxon>
        <taxon>Rhodothermia</taxon>
        <taxon>Rhodothermales</taxon>
        <taxon>Salisaetaceae</taxon>
        <taxon>Longimonas</taxon>
    </lineage>
</organism>
<keyword evidence="3" id="KW-1185">Reference proteome</keyword>
<reference evidence="2 3" key="1">
    <citation type="submission" date="2017-10" db="EMBL/GenBank/DDBJ databases">
        <title>Draft genome of Longimonas halophila.</title>
        <authorList>
            <person name="Goh K.M."/>
            <person name="Shamsir M.S."/>
            <person name="Lim S.W."/>
        </authorList>
    </citation>
    <scope>NUCLEOTIDE SEQUENCE [LARGE SCALE GENOMIC DNA]</scope>
    <source>
        <strain evidence="2 3">KCTC 42399</strain>
    </source>
</reference>
<sequence>MLRTSSTHYGFYVWALFDMPSTDTQNSLNALETRDITLPRRLWSWLATQAKKSGRSVDEVIADLIDTHRHPEVAPPESGDESQSDREATEQRTAGTTQADAQDAAPTPSASRNNTDPSRPQGAPPPSANAPQSTEADNAKEGGPDTYSAADRLRKASDRLQHLMNEEESETGEQTRKARSSESTSTQIQDLLKNNDKLQTLEPPEPTSKKDPDEGVSMFDMAAGADDEKDDTP</sequence>
<proteinExistence type="predicted"/>
<dbReference type="Proteomes" id="UP000221024">
    <property type="component" value="Unassembled WGS sequence"/>
</dbReference>
<feature type="compositionally biased region" description="Low complexity" evidence="1">
    <location>
        <begin position="93"/>
        <end position="111"/>
    </location>
</feature>
<dbReference type="EMBL" id="PDEP01000001">
    <property type="protein sequence ID" value="PEN09621.1"/>
    <property type="molecule type" value="Genomic_DNA"/>
</dbReference>
<gene>
    <name evidence="2" type="ORF">CRI93_02510</name>
</gene>
<evidence type="ECO:0000256" key="1">
    <source>
        <dbReference type="SAM" id="MobiDB-lite"/>
    </source>
</evidence>
<comment type="caution">
    <text evidence="2">The sequence shown here is derived from an EMBL/GenBank/DDBJ whole genome shotgun (WGS) entry which is preliminary data.</text>
</comment>
<evidence type="ECO:0000313" key="3">
    <source>
        <dbReference type="Proteomes" id="UP000221024"/>
    </source>
</evidence>
<name>A0A2H3NQR7_9BACT</name>
<dbReference type="AlphaFoldDB" id="A0A2H3NQR7"/>
<protein>
    <submittedName>
        <fullName evidence="2">Uncharacterized protein</fullName>
    </submittedName>
</protein>
<feature type="compositionally biased region" description="Basic and acidic residues" evidence="1">
    <location>
        <begin position="151"/>
        <end position="165"/>
    </location>
</feature>
<feature type="region of interest" description="Disordered" evidence="1">
    <location>
        <begin position="66"/>
        <end position="233"/>
    </location>
</feature>